<dbReference type="InterPro" id="IPR018247">
    <property type="entry name" value="EF_Hand_1_Ca_BS"/>
</dbReference>
<sequence>MAISDPDGYGRSGKCHNYFAKAALDELGERGGVRANLKFEMVFDTSEVLQHAWLFETASEGILCREEVPGSCILFIRDASKNVIVWTRPKPEAEEEEEITIDAPLTLPGGISAKTAGGGRGQLLASELSDVSWGGFDASVLTFAQQIVAGDSWGRVTIPIMEEYPWTAPYFIMVFVTIDLGLLNLILSVIVDKAHQAHQEDVKFQMAKRQKEFDNSKKRLTELCQILDEDMSGALSLDELLRGYDHLPEFKEQMRRMDVEREDMLSLFKCLDADQSGDIMYAEFVEQVVKMRSQDVTLSLVFLRSQIKEIKQATNAMTLELEELKRKWSPNSDAHLPQYGRWTAVPKTSPWITQLILRKIG</sequence>
<accession>A0A1Q9D2J2</accession>
<dbReference type="AlphaFoldDB" id="A0A1Q9D2J2"/>
<dbReference type="Gene3D" id="1.10.287.70">
    <property type="match status" value="1"/>
</dbReference>
<dbReference type="OrthoDB" id="416585at2759"/>
<name>A0A1Q9D2J2_SYMMI</name>
<protein>
    <recommendedName>
        <fullName evidence="2">EF-hand domain-containing protein</fullName>
    </recommendedName>
</protein>
<dbReference type="InterPro" id="IPR002048">
    <property type="entry name" value="EF_hand_dom"/>
</dbReference>
<feature type="domain" description="EF-hand" evidence="2">
    <location>
        <begin position="215"/>
        <end position="250"/>
    </location>
</feature>
<evidence type="ECO:0000259" key="2">
    <source>
        <dbReference type="PROSITE" id="PS50222"/>
    </source>
</evidence>
<keyword evidence="1" id="KW-0106">Calcium</keyword>
<dbReference type="PROSITE" id="PS00018">
    <property type="entry name" value="EF_HAND_1"/>
    <property type="match status" value="1"/>
</dbReference>
<dbReference type="Gene3D" id="1.10.238.10">
    <property type="entry name" value="EF-hand"/>
    <property type="match status" value="1"/>
</dbReference>
<dbReference type="Proteomes" id="UP000186817">
    <property type="component" value="Unassembled WGS sequence"/>
</dbReference>
<dbReference type="EMBL" id="LSRX01000764">
    <property type="protein sequence ID" value="OLP89364.1"/>
    <property type="molecule type" value="Genomic_DNA"/>
</dbReference>
<reference evidence="3 4" key="1">
    <citation type="submission" date="2016-02" db="EMBL/GenBank/DDBJ databases">
        <title>Genome analysis of coral dinoflagellate symbionts highlights evolutionary adaptations to a symbiotic lifestyle.</title>
        <authorList>
            <person name="Aranda M."/>
            <person name="Li Y."/>
            <person name="Liew Y.J."/>
            <person name="Baumgarten S."/>
            <person name="Simakov O."/>
            <person name="Wilson M."/>
            <person name="Piel J."/>
            <person name="Ashoor H."/>
            <person name="Bougouffa S."/>
            <person name="Bajic V.B."/>
            <person name="Ryu T."/>
            <person name="Ravasi T."/>
            <person name="Bayer T."/>
            <person name="Micklem G."/>
            <person name="Kim H."/>
            <person name="Bhak J."/>
            <person name="Lajeunesse T.C."/>
            <person name="Voolstra C.R."/>
        </authorList>
    </citation>
    <scope>NUCLEOTIDE SEQUENCE [LARGE SCALE GENOMIC DNA]</scope>
    <source>
        <strain evidence="3 4">CCMP2467</strain>
    </source>
</reference>
<comment type="caution">
    <text evidence="3">The sequence shown here is derived from an EMBL/GenBank/DDBJ whole genome shotgun (WGS) entry which is preliminary data.</text>
</comment>
<dbReference type="PROSITE" id="PS50222">
    <property type="entry name" value="EF_HAND_2"/>
    <property type="match status" value="2"/>
</dbReference>
<proteinExistence type="predicted"/>
<organism evidence="3 4">
    <name type="scientific">Symbiodinium microadriaticum</name>
    <name type="common">Dinoflagellate</name>
    <name type="synonym">Zooxanthella microadriatica</name>
    <dbReference type="NCBI Taxonomy" id="2951"/>
    <lineage>
        <taxon>Eukaryota</taxon>
        <taxon>Sar</taxon>
        <taxon>Alveolata</taxon>
        <taxon>Dinophyceae</taxon>
        <taxon>Suessiales</taxon>
        <taxon>Symbiodiniaceae</taxon>
        <taxon>Symbiodinium</taxon>
    </lineage>
</organism>
<dbReference type="InterPro" id="IPR011992">
    <property type="entry name" value="EF-hand-dom_pair"/>
</dbReference>
<dbReference type="GO" id="GO:0005509">
    <property type="term" value="F:calcium ion binding"/>
    <property type="evidence" value="ECO:0007669"/>
    <property type="project" value="InterPro"/>
</dbReference>
<evidence type="ECO:0000256" key="1">
    <source>
        <dbReference type="ARBA" id="ARBA00022837"/>
    </source>
</evidence>
<evidence type="ECO:0000313" key="3">
    <source>
        <dbReference type="EMBL" id="OLP89364.1"/>
    </source>
</evidence>
<evidence type="ECO:0000313" key="4">
    <source>
        <dbReference type="Proteomes" id="UP000186817"/>
    </source>
</evidence>
<gene>
    <name evidence="3" type="ORF">AK812_SmicGene29194</name>
</gene>
<dbReference type="SUPFAM" id="SSF47473">
    <property type="entry name" value="EF-hand"/>
    <property type="match status" value="1"/>
</dbReference>
<keyword evidence="4" id="KW-1185">Reference proteome</keyword>
<feature type="domain" description="EF-hand" evidence="2">
    <location>
        <begin position="259"/>
        <end position="294"/>
    </location>
</feature>